<sequence>MIQKTTELSCSIRTTWLSTEEIALTYKYRRRVELFFKWIKQHLHVKEFYGTTENAVKIQLYCAIITYCLFVISDRWMKLDIEIYKMSRIMSISLLERMPLRDLLVLEKAKENLQFVTQLSLIFFYYCPLKFSPLYTN</sequence>
<dbReference type="GO" id="GO:0006313">
    <property type="term" value="P:DNA transposition"/>
    <property type="evidence" value="ECO:0007669"/>
    <property type="project" value="InterPro"/>
</dbReference>
<evidence type="ECO:0000313" key="3">
    <source>
        <dbReference type="Proteomes" id="UP000248314"/>
    </source>
</evidence>
<dbReference type="InterPro" id="IPR002559">
    <property type="entry name" value="Transposase_11"/>
</dbReference>
<proteinExistence type="predicted"/>
<feature type="domain" description="Transposase IS4-like" evidence="1">
    <location>
        <begin position="10"/>
        <end position="69"/>
    </location>
</feature>
<name>A0A318HPP3_9BACT</name>
<gene>
    <name evidence="2" type="ORF">EJ73_02634</name>
</gene>
<dbReference type="Pfam" id="PF01609">
    <property type="entry name" value="DDE_Tnp_1"/>
    <property type="match status" value="1"/>
</dbReference>
<dbReference type="GO" id="GO:0003677">
    <property type="term" value="F:DNA binding"/>
    <property type="evidence" value="ECO:0007669"/>
    <property type="project" value="InterPro"/>
</dbReference>
<dbReference type="RefSeq" id="WP_110370515.1">
    <property type="nucleotide sequence ID" value="NZ_QJJX01000051.1"/>
</dbReference>
<dbReference type="AlphaFoldDB" id="A0A318HPP3"/>
<dbReference type="GO" id="GO:0004803">
    <property type="term" value="F:transposase activity"/>
    <property type="evidence" value="ECO:0007669"/>
    <property type="project" value="InterPro"/>
</dbReference>
<dbReference type="EMBL" id="QJJX01000051">
    <property type="protein sequence ID" value="PXX17937.1"/>
    <property type="molecule type" value="Genomic_DNA"/>
</dbReference>
<dbReference type="InterPro" id="IPR012337">
    <property type="entry name" value="RNaseH-like_sf"/>
</dbReference>
<dbReference type="PANTHER" id="PTHR33258:SF1">
    <property type="entry name" value="TRANSPOSASE INSL FOR INSERTION SEQUENCE ELEMENT IS186A-RELATED"/>
    <property type="match status" value="1"/>
</dbReference>
<dbReference type="PANTHER" id="PTHR33258">
    <property type="entry name" value="TRANSPOSASE INSL FOR INSERTION SEQUENCE ELEMENT IS186A-RELATED"/>
    <property type="match status" value="1"/>
</dbReference>
<evidence type="ECO:0000259" key="1">
    <source>
        <dbReference type="Pfam" id="PF01609"/>
    </source>
</evidence>
<comment type="caution">
    <text evidence="2">The sequence shown here is derived from an EMBL/GenBank/DDBJ whole genome shotgun (WGS) entry which is preliminary data.</text>
</comment>
<organism evidence="2 3">
    <name type="scientific">Hoylesella shahii DSM 15611 = JCM 12083</name>
    <dbReference type="NCBI Taxonomy" id="1122991"/>
    <lineage>
        <taxon>Bacteria</taxon>
        <taxon>Pseudomonadati</taxon>
        <taxon>Bacteroidota</taxon>
        <taxon>Bacteroidia</taxon>
        <taxon>Bacteroidales</taxon>
        <taxon>Prevotellaceae</taxon>
        <taxon>Hoylesella</taxon>
    </lineage>
</organism>
<reference evidence="2 3" key="1">
    <citation type="submission" date="2018-05" db="EMBL/GenBank/DDBJ databases">
        <title>Genomic Encyclopedia of Type Strains, Phase I: the one thousand microbial genomes (KMG-I) project.</title>
        <authorList>
            <person name="Kyrpides N."/>
        </authorList>
    </citation>
    <scope>NUCLEOTIDE SEQUENCE [LARGE SCALE GENOMIC DNA]</scope>
    <source>
        <strain evidence="2 3">DSM 15611</strain>
    </source>
</reference>
<dbReference type="SUPFAM" id="SSF53098">
    <property type="entry name" value="Ribonuclease H-like"/>
    <property type="match status" value="1"/>
</dbReference>
<evidence type="ECO:0000313" key="2">
    <source>
        <dbReference type="EMBL" id="PXX17937.1"/>
    </source>
</evidence>
<protein>
    <submittedName>
        <fullName evidence="2">DDE family transposase</fullName>
    </submittedName>
</protein>
<accession>A0A318HPP3</accession>
<dbReference type="Proteomes" id="UP000248314">
    <property type="component" value="Unassembled WGS sequence"/>
</dbReference>
<keyword evidence="3" id="KW-1185">Reference proteome</keyword>